<feature type="region of interest" description="Disordered" evidence="1">
    <location>
        <begin position="801"/>
        <end position="825"/>
    </location>
</feature>
<protein>
    <submittedName>
        <fullName evidence="2">SGT1-domain-containing protein</fullName>
    </submittedName>
</protein>
<feature type="region of interest" description="Disordered" evidence="1">
    <location>
        <begin position="542"/>
        <end position="630"/>
    </location>
</feature>
<dbReference type="InterPro" id="IPR010770">
    <property type="entry name" value="Ecd"/>
</dbReference>
<dbReference type="AlphaFoldDB" id="A0A4Y7QMZ8"/>
<reference evidence="2 3" key="1">
    <citation type="submission" date="2018-06" db="EMBL/GenBank/DDBJ databases">
        <title>A transcriptomic atlas of mushroom development highlights an independent origin of complex multicellularity.</title>
        <authorList>
            <consortium name="DOE Joint Genome Institute"/>
            <person name="Krizsan K."/>
            <person name="Almasi E."/>
            <person name="Merenyi Z."/>
            <person name="Sahu N."/>
            <person name="Viragh M."/>
            <person name="Koszo T."/>
            <person name="Mondo S."/>
            <person name="Kiss B."/>
            <person name="Balint B."/>
            <person name="Kues U."/>
            <person name="Barry K."/>
            <person name="Hegedus J.C."/>
            <person name="Henrissat B."/>
            <person name="Johnson J."/>
            <person name="Lipzen A."/>
            <person name="Ohm R."/>
            <person name="Nagy I."/>
            <person name="Pangilinan J."/>
            <person name="Yan J."/>
            <person name="Xiong Y."/>
            <person name="Grigoriev I.V."/>
            <person name="Hibbett D.S."/>
            <person name="Nagy L.G."/>
        </authorList>
    </citation>
    <scope>NUCLEOTIDE SEQUENCE [LARGE SCALE GENOMIC DNA]</scope>
    <source>
        <strain evidence="2 3">SZMC22713</strain>
    </source>
</reference>
<name>A0A4Y7QMZ8_9AGAM</name>
<dbReference type="GO" id="GO:0005634">
    <property type="term" value="C:nucleus"/>
    <property type="evidence" value="ECO:0007669"/>
    <property type="project" value="TreeGrafter"/>
</dbReference>
<dbReference type="Pfam" id="PF07093">
    <property type="entry name" value="SGT1"/>
    <property type="match status" value="1"/>
</dbReference>
<dbReference type="VEuPathDB" id="FungiDB:BD410DRAFT_781318"/>
<organism evidence="2 3">
    <name type="scientific">Rickenella mellea</name>
    <dbReference type="NCBI Taxonomy" id="50990"/>
    <lineage>
        <taxon>Eukaryota</taxon>
        <taxon>Fungi</taxon>
        <taxon>Dikarya</taxon>
        <taxon>Basidiomycota</taxon>
        <taxon>Agaricomycotina</taxon>
        <taxon>Agaricomycetes</taxon>
        <taxon>Hymenochaetales</taxon>
        <taxon>Rickenellaceae</taxon>
        <taxon>Rickenella</taxon>
    </lineage>
</organism>
<feature type="region of interest" description="Disordered" evidence="1">
    <location>
        <begin position="427"/>
        <end position="457"/>
    </location>
</feature>
<sequence>MSANIFNRTPSIAEDTLQYTLYPLSGLSEQTSPSALAALILEFVDTLLPNFIWHRDTFELKVLSESPPEQCKWTLGGHMRVGDSVDDEWCAVWLLKEISARWDFAVSVIDSDGEFLLIEAADHLPSWVTPSNAENRVWIYRSNIHLIPISYTSPSSRRRERRILPGSAQNDDEDEMDFAGDSEDGFLSVEDALPILTGPDTDTRAPKSVEDAVWAKISGYPSYARQHIHTTKAYIPIEIAKALSQDVTLVQKATEAFYTRDAIQLRAAQRMSRFPPSNLVLTTVKLTRPGYAQLVGQKFHPPKIFGEFKERTGTPAWRWRDTGMKIACGFEMLYQESKGHAESVINASEATNADARKDALQRSPEYSKYINDLSRSGYFKGEVQGSKIWKELEEKAMSTYVDIRKKDDSTRASFALSVNKAISRTARMSYESPGDDEDSDDWLNVDPETFESRAGDHSHEAMVIDHEGDPIAEAQAKNLSSLAEKVNKFVEGEGSMEGALFDDDVLSDDGSMSESSDVEDNDDNGNGNVSRQQAMNKLVAGLDPSEYGKMPPSFYQTSQKTTRAGMEEAAVHNDSHTTSNSTSVGTQVRRPIRKPILPRDNFDGVDSDDETDEENDNGGDSESEEDKPVVVGDIEIDMSEEAEEFLEFSRQTLGISDEQWKDIVNERKGRGAFLPQSAYSTGSFVESKTTATATLSEPDALHGYPLQNTHLDSFEAVMQAMDEELSRARSEKEGKRTSKVDKGKAPEKKDAEDVNESYDMKSAMDSELRATLERDDGDLVEEEPMDYTMIKNFLESFKSQSGLSGPVSNLVGRLEPGWKLPRDDS</sequence>
<dbReference type="PANTHER" id="PTHR13060:SF0">
    <property type="entry name" value="PROTEIN ECDYSONELESS HOMOLOG"/>
    <property type="match status" value="1"/>
</dbReference>
<feature type="region of interest" description="Disordered" evidence="1">
    <location>
        <begin position="499"/>
        <end position="530"/>
    </location>
</feature>
<accession>A0A4Y7QMZ8</accession>
<dbReference type="Proteomes" id="UP000294933">
    <property type="component" value="Unassembled WGS sequence"/>
</dbReference>
<keyword evidence="3" id="KW-1185">Reference proteome</keyword>
<feature type="compositionally biased region" description="Basic and acidic residues" evidence="1">
    <location>
        <begin position="724"/>
        <end position="774"/>
    </location>
</feature>
<evidence type="ECO:0000313" key="3">
    <source>
        <dbReference type="Proteomes" id="UP000294933"/>
    </source>
</evidence>
<gene>
    <name evidence="2" type="ORF">BD410DRAFT_781318</name>
</gene>
<evidence type="ECO:0000313" key="2">
    <source>
        <dbReference type="EMBL" id="TDL28785.1"/>
    </source>
</evidence>
<dbReference type="EMBL" id="ML170157">
    <property type="protein sequence ID" value="TDL28785.1"/>
    <property type="molecule type" value="Genomic_DNA"/>
</dbReference>
<dbReference type="OrthoDB" id="27237at2759"/>
<proteinExistence type="predicted"/>
<feature type="compositionally biased region" description="Acidic residues" evidence="1">
    <location>
        <begin position="433"/>
        <end position="443"/>
    </location>
</feature>
<feature type="compositionally biased region" description="Acidic residues" evidence="1">
    <location>
        <begin position="603"/>
        <end position="625"/>
    </location>
</feature>
<evidence type="ECO:0000256" key="1">
    <source>
        <dbReference type="SAM" id="MobiDB-lite"/>
    </source>
</evidence>
<feature type="compositionally biased region" description="Basic and acidic residues" evidence="1">
    <location>
        <begin position="565"/>
        <end position="575"/>
    </location>
</feature>
<dbReference type="STRING" id="50990.A0A4Y7QMZ8"/>
<dbReference type="PANTHER" id="PTHR13060">
    <property type="entry name" value="SGT1 PROTEIN HSGT1 SUPPRESSOR OF GCR2"/>
    <property type="match status" value="1"/>
</dbReference>
<feature type="region of interest" description="Disordered" evidence="1">
    <location>
        <begin position="722"/>
        <end position="780"/>
    </location>
</feature>